<proteinExistence type="predicted"/>
<feature type="transmembrane region" description="Helical" evidence="1">
    <location>
        <begin position="6"/>
        <end position="24"/>
    </location>
</feature>
<accession>A0A0L8HY88</accession>
<organism evidence="2">
    <name type="scientific">Octopus bimaculoides</name>
    <name type="common">California two-spotted octopus</name>
    <dbReference type="NCBI Taxonomy" id="37653"/>
    <lineage>
        <taxon>Eukaryota</taxon>
        <taxon>Metazoa</taxon>
        <taxon>Spiralia</taxon>
        <taxon>Lophotrochozoa</taxon>
        <taxon>Mollusca</taxon>
        <taxon>Cephalopoda</taxon>
        <taxon>Coleoidea</taxon>
        <taxon>Octopodiformes</taxon>
        <taxon>Octopoda</taxon>
        <taxon>Incirrata</taxon>
        <taxon>Octopodidae</taxon>
        <taxon>Octopus</taxon>
    </lineage>
</organism>
<dbReference type="EMBL" id="KQ417023">
    <property type="protein sequence ID" value="KOF94139.1"/>
    <property type="molecule type" value="Genomic_DNA"/>
</dbReference>
<keyword evidence="1" id="KW-0812">Transmembrane</keyword>
<keyword evidence="1" id="KW-1133">Transmembrane helix</keyword>
<sequence length="53" mass="6517">MTSVFFYYISLEILHSIFLIWFELDDFFFPDFKTKEYNKERVCYTPISKGRCS</sequence>
<name>A0A0L8HY88_OCTBM</name>
<dbReference type="AlphaFoldDB" id="A0A0L8HY88"/>
<evidence type="ECO:0000313" key="2">
    <source>
        <dbReference type="EMBL" id="KOF94139.1"/>
    </source>
</evidence>
<reference evidence="2" key="1">
    <citation type="submission" date="2015-07" db="EMBL/GenBank/DDBJ databases">
        <title>MeaNS - Measles Nucleotide Surveillance Program.</title>
        <authorList>
            <person name="Tran T."/>
            <person name="Druce J."/>
        </authorList>
    </citation>
    <scope>NUCLEOTIDE SEQUENCE</scope>
    <source>
        <strain evidence="2">UCB-OBI-ISO-001</strain>
        <tissue evidence="2">Gonad</tissue>
    </source>
</reference>
<evidence type="ECO:0000256" key="1">
    <source>
        <dbReference type="SAM" id="Phobius"/>
    </source>
</evidence>
<gene>
    <name evidence="2" type="ORF">OCBIM_22002617mg</name>
</gene>
<keyword evidence="1" id="KW-0472">Membrane</keyword>
<protein>
    <submittedName>
        <fullName evidence="2">Uncharacterized protein</fullName>
    </submittedName>
</protein>